<evidence type="ECO:0000256" key="1">
    <source>
        <dbReference type="SAM" id="MobiDB-lite"/>
    </source>
</evidence>
<sequence length="211" mass="23944">MNRRTVVYLDESFIHHYYNKSDISLYDLSDELEIQSKPKHKGRRFCFIAAIVDGGPSNSVVLAYEKFVHGKQTKDYHGMFDHQYFAAWFDRLLDALDVAGITKTIDVMGNAKYHKSVPDDTPRFSWRKADLLDVCVALGIEHNPGDLKKDLLELQQHISIIDDDDYEDSGGSADDRGSVHSLSTDDGSDECAFDDSFEFDQLPVTLDNRSN</sequence>
<dbReference type="PANTHER" id="PTHR33939:SF1">
    <property type="entry name" value="DUF4371 DOMAIN-CONTAINING PROTEIN"/>
    <property type="match status" value="1"/>
</dbReference>
<reference evidence="2" key="1">
    <citation type="submission" date="2018-07" db="EMBL/GenBank/DDBJ databases">
        <title>Annotation of Aphanomyces astaci genome assembly.</title>
        <authorList>
            <person name="Studholme D.J."/>
        </authorList>
    </citation>
    <scope>NUCLEOTIDE SEQUENCE [LARGE SCALE GENOMIC DNA]</scope>
    <source>
        <strain evidence="2">Pc</strain>
    </source>
</reference>
<dbReference type="Gene3D" id="3.30.420.10">
    <property type="entry name" value="Ribonuclease H-like superfamily/Ribonuclease H"/>
    <property type="match status" value="1"/>
</dbReference>
<accession>A0A3R7Z4R7</accession>
<dbReference type="PANTHER" id="PTHR33939">
    <property type="entry name" value="PROTEIN CBG22215"/>
    <property type="match status" value="1"/>
</dbReference>
<keyword evidence="3" id="KW-1185">Reference proteome</keyword>
<dbReference type="GO" id="GO:0003676">
    <property type="term" value="F:nucleic acid binding"/>
    <property type="evidence" value="ECO:0007669"/>
    <property type="project" value="InterPro"/>
</dbReference>
<organism evidence="2 3">
    <name type="scientific">Aphanomyces astaci</name>
    <name type="common">Crayfish plague agent</name>
    <dbReference type="NCBI Taxonomy" id="112090"/>
    <lineage>
        <taxon>Eukaryota</taxon>
        <taxon>Sar</taxon>
        <taxon>Stramenopiles</taxon>
        <taxon>Oomycota</taxon>
        <taxon>Saprolegniomycetes</taxon>
        <taxon>Saprolegniales</taxon>
        <taxon>Verrucalvaceae</taxon>
        <taxon>Aphanomyces</taxon>
    </lineage>
</organism>
<comment type="caution">
    <text evidence="2">The sequence shown here is derived from an EMBL/GenBank/DDBJ whole genome shotgun (WGS) entry which is preliminary data.</text>
</comment>
<evidence type="ECO:0000313" key="2">
    <source>
        <dbReference type="EMBL" id="RQM19656.1"/>
    </source>
</evidence>
<gene>
    <name evidence="2" type="ORF">B5M09_011330</name>
</gene>
<dbReference type="Proteomes" id="UP000284702">
    <property type="component" value="Unassembled WGS sequence"/>
</dbReference>
<proteinExistence type="predicted"/>
<feature type="region of interest" description="Disordered" evidence="1">
    <location>
        <begin position="163"/>
        <end position="188"/>
    </location>
</feature>
<dbReference type="InterPro" id="IPR036397">
    <property type="entry name" value="RNaseH_sf"/>
</dbReference>
<dbReference type="AlphaFoldDB" id="A0A3R7Z4R7"/>
<name>A0A3R7Z4R7_APHAT</name>
<evidence type="ECO:0000313" key="3">
    <source>
        <dbReference type="Proteomes" id="UP000284702"/>
    </source>
</evidence>
<protein>
    <submittedName>
        <fullName evidence="2">Uncharacterized protein</fullName>
    </submittedName>
</protein>
<dbReference type="VEuPathDB" id="FungiDB:H257_11654"/>
<dbReference type="EMBL" id="MZMZ02004217">
    <property type="protein sequence ID" value="RQM19656.1"/>
    <property type="molecule type" value="Genomic_DNA"/>
</dbReference>